<dbReference type="RefSeq" id="WP_345080433.1">
    <property type="nucleotide sequence ID" value="NZ_BAABFA010000009.1"/>
</dbReference>
<comment type="caution">
    <text evidence="1">The sequence shown here is derived from an EMBL/GenBank/DDBJ whole genome shotgun (WGS) entry which is preliminary data.</text>
</comment>
<dbReference type="EMBL" id="BAABFA010000009">
    <property type="protein sequence ID" value="GAA4463899.1"/>
    <property type="molecule type" value="Genomic_DNA"/>
</dbReference>
<proteinExistence type="predicted"/>
<dbReference type="PROSITE" id="PS51257">
    <property type="entry name" value="PROKAR_LIPOPROTEIN"/>
    <property type="match status" value="1"/>
</dbReference>
<sequence length="214" mass="23126">MKKIFAISVLAALAIAGCKKKQGSVSELHNYSTPTITLADGYYYSIPVNGLLPVIPATAYDSFYHADAVVVFDQSMLDVTKPGVYPVIATARNQYGMGNSDTLYVAVTDIDPTIDLAGTYLRVSTDDTVKVTRLANGLYRTSDVAGNGPADVTHVVPAMFVQTSTTSLVMPVQESKFGTFYATNGVVSMTPDVTYQYILHNNAFAPVTRTFRKL</sequence>
<dbReference type="Proteomes" id="UP001500067">
    <property type="component" value="Unassembled WGS sequence"/>
</dbReference>
<evidence type="ECO:0000313" key="1">
    <source>
        <dbReference type="EMBL" id="GAA4463899.1"/>
    </source>
</evidence>
<organism evidence="1 2">
    <name type="scientific">Nemorincola caseinilytica</name>
    <dbReference type="NCBI Taxonomy" id="2054315"/>
    <lineage>
        <taxon>Bacteria</taxon>
        <taxon>Pseudomonadati</taxon>
        <taxon>Bacteroidota</taxon>
        <taxon>Chitinophagia</taxon>
        <taxon>Chitinophagales</taxon>
        <taxon>Chitinophagaceae</taxon>
        <taxon>Nemorincola</taxon>
    </lineage>
</organism>
<keyword evidence="2" id="KW-1185">Reference proteome</keyword>
<evidence type="ECO:0000313" key="2">
    <source>
        <dbReference type="Proteomes" id="UP001500067"/>
    </source>
</evidence>
<gene>
    <name evidence="1" type="ORF">GCM10023093_13240</name>
</gene>
<accession>A0ABP8NAE4</accession>
<evidence type="ECO:0008006" key="3">
    <source>
        <dbReference type="Google" id="ProtNLM"/>
    </source>
</evidence>
<name>A0ABP8NAE4_9BACT</name>
<protein>
    <recommendedName>
        <fullName evidence="3">DUF4397 domain-containing protein</fullName>
    </recommendedName>
</protein>
<reference evidence="2" key="1">
    <citation type="journal article" date="2019" name="Int. J. Syst. Evol. Microbiol.">
        <title>The Global Catalogue of Microorganisms (GCM) 10K type strain sequencing project: providing services to taxonomists for standard genome sequencing and annotation.</title>
        <authorList>
            <consortium name="The Broad Institute Genomics Platform"/>
            <consortium name="The Broad Institute Genome Sequencing Center for Infectious Disease"/>
            <person name="Wu L."/>
            <person name="Ma J."/>
        </authorList>
    </citation>
    <scope>NUCLEOTIDE SEQUENCE [LARGE SCALE GENOMIC DNA]</scope>
    <source>
        <strain evidence="2">JCM 32105</strain>
    </source>
</reference>